<evidence type="ECO:0000256" key="1">
    <source>
        <dbReference type="ARBA" id="ARBA00004561"/>
    </source>
</evidence>
<comment type="similarity">
    <text evidence="2">Belongs to the fimbrial protein family.</text>
</comment>
<feature type="chain" id="PRO_5021375063" evidence="5">
    <location>
        <begin position="21"/>
        <end position="340"/>
    </location>
</feature>
<dbReference type="AlphaFoldDB" id="A0A4Z0B722"/>
<dbReference type="Gene3D" id="2.60.40.1090">
    <property type="entry name" value="Fimbrial-type adhesion domain"/>
    <property type="match status" value="1"/>
</dbReference>
<dbReference type="RefSeq" id="WP_135308217.1">
    <property type="nucleotide sequence ID" value="NZ_QUZT01000014.1"/>
</dbReference>
<keyword evidence="4" id="KW-0281">Fimbrium</keyword>
<comment type="caution">
    <text evidence="7">The sequence shown here is derived from an EMBL/GenBank/DDBJ whole genome shotgun (WGS) entry which is preliminary data.</text>
</comment>
<comment type="subcellular location">
    <subcellularLocation>
        <location evidence="1">Fimbrium</location>
    </subcellularLocation>
</comment>
<dbReference type="PANTHER" id="PTHR33420:SF3">
    <property type="entry name" value="FIMBRIAL SUBUNIT ELFA"/>
    <property type="match status" value="1"/>
</dbReference>
<feature type="signal peptide" evidence="5">
    <location>
        <begin position="1"/>
        <end position="20"/>
    </location>
</feature>
<dbReference type="InterPro" id="IPR008966">
    <property type="entry name" value="Adhesion_dom_sf"/>
</dbReference>
<dbReference type="OrthoDB" id="8970968at2"/>
<evidence type="ECO:0000256" key="4">
    <source>
        <dbReference type="ARBA" id="ARBA00023263"/>
    </source>
</evidence>
<protein>
    <submittedName>
        <fullName evidence="7">Type 1 fimbrial protein</fullName>
    </submittedName>
</protein>
<dbReference type="InterPro" id="IPR050263">
    <property type="entry name" value="Bact_Fimbrial_Adh_Pro"/>
</dbReference>
<feature type="domain" description="Fimbrial-type adhesion" evidence="6">
    <location>
        <begin position="194"/>
        <end position="339"/>
    </location>
</feature>
<organism evidence="7 8">
    <name type="scientific">Pseudomonas nabeulensis</name>
    <dbReference type="NCBI Taxonomy" id="2293833"/>
    <lineage>
        <taxon>Bacteria</taxon>
        <taxon>Pseudomonadati</taxon>
        <taxon>Pseudomonadota</taxon>
        <taxon>Gammaproteobacteria</taxon>
        <taxon>Pseudomonadales</taxon>
        <taxon>Pseudomonadaceae</taxon>
        <taxon>Pseudomonas</taxon>
    </lineage>
</organism>
<dbReference type="PANTHER" id="PTHR33420">
    <property type="entry name" value="FIMBRIAL SUBUNIT ELFA-RELATED"/>
    <property type="match status" value="1"/>
</dbReference>
<dbReference type="SUPFAM" id="SSF49401">
    <property type="entry name" value="Bacterial adhesins"/>
    <property type="match status" value="1"/>
</dbReference>
<dbReference type="EMBL" id="QUZT01000014">
    <property type="protein sequence ID" value="TFY94219.1"/>
    <property type="molecule type" value="Genomic_DNA"/>
</dbReference>
<name>A0A4Z0B722_9PSED</name>
<dbReference type="InterPro" id="IPR000259">
    <property type="entry name" value="Adhesion_dom_fimbrial"/>
</dbReference>
<dbReference type="InterPro" id="IPR036937">
    <property type="entry name" value="Adhesion_dom_fimbrial_sf"/>
</dbReference>
<keyword evidence="8" id="KW-1185">Reference proteome</keyword>
<reference evidence="7 8" key="1">
    <citation type="journal article" date="2019" name="Syst. Appl. Microbiol.">
        <title>New species of pathogenic Pseudomonas isolated from citrus in Tunisia: Proposal of Pseudomonas kairouanensis sp. nov. and Pseudomonas nabeulensis sp. nov.</title>
        <authorList>
            <person name="Oueslati M."/>
            <person name="Mulet M."/>
            <person name="Gomila M."/>
            <person name="Berge O."/>
            <person name="Hajlaoui M.R."/>
            <person name="Lalucat J."/>
            <person name="Sadfi-Zouaoui N."/>
            <person name="Garcia-Valdes E."/>
        </authorList>
    </citation>
    <scope>NUCLEOTIDE SEQUENCE [LARGE SCALE GENOMIC DNA]</scope>
    <source>
        <strain evidence="7 8">E10B</strain>
    </source>
</reference>
<sequence length="340" mass="35340">MNWRTVTLLVLSLLASRWGAAAGACTPAPVTLITVPPILNLPASPTVGQVLGNPDGYTFDVPNALTCTYDPSFVEYWFETSVPPETLTGGAYVTHYGVRMPIYFTGLRGVGFGVLAEDRDSGGLKSVTTGVTVLRGPMFPGLPTWGMRGRLFFFATGPISAGLISSRTVATVEVRGATGIHAVMLGNTVIGPPQKPTCSITTPSIAMDLGTVKASEFAGVGSAAGSVTNTIVLQCAGGSGANADVWVTLTDQTNPGNRGDHLSLTKSSTAQGIALQLLHGANVLRYGPDNSAVGTPNQWMAGSTDNGTFTIPLTARYVQTMPRISPGTANGVATFTLNYR</sequence>
<dbReference type="Proteomes" id="UP000297734">
    <property type="component" value="Unassembled WGS sequence"/>
</dbReference>
<evidence type="ECO:0000256" key="2">
    <source>
        <dbReference type="ARBA" id="ARBA00006671"/>
    </source>
</evidence>
<dbReference type="GO" id="GO:0043709">
    <property type="term" value="P:cell adhesion involved in single-species biofilm formation"/>
    <property type="evidence" value="ECO:0007669"/>
    <property type="project" value="TreeGrafter"/>
</dbReference>
<evidence type="ECO:0000313" key="8">
    <source>
        <dbReference type="Proteomes" id="UP000297734"/>
    </source>
</evidence>
<dbReference type="GO" id="GO:0009289">
    <property type="term" value="C:pilus"/>
    <property type="evidence" value="ECO:0007669"/>
    <property type="project" value="UniProtKB-SubCell"/>
</dbReference>
<evidence type="ECO:0000313" key="7">
    <source>
        <dbReference type="EMBL" id="TFY94219.1"/>
    </source>
</evidence>
<dbReference type="Pfam" id="PF00419">
    <property type="entry name" value="Fimbrial"/>
    <property type="match status" value="1"/>
</dbReference>
<gene>
    <name evidence="7" type="ORF">DYL61_10080</name>
</gene>
<proteinExistence type="inferred from homology"/>
<keyword evidence="3 5" id="KW-0732">Signal</keyword>
<accession>A0A4Z0B722</accession>
<evidence type="ECO:0000256" key="5">
    <source>
        <dbReference type="SAM" id="SignalP"/>
    </source>
</evidence>
<evidence type="ECO:0000256" key="3">
    <source>
        <dbReference type="ARBA" id="ARBA00022729"/>
    </source>
</evidence>
<evidence type="ECO:0000259" key="6">
    <source>
        <dbReference type="Pfam" id="PF00419"/>
    </source>
</evidence>